<evidence type="ECO:0000256" key="7">
    <source>
        <dbReference type="SAM" id="MobiDB-lite"/>
    </source>
</evidence>
<dbReference type="GO" id="GO:0000981">
    <property type="term" value="F:DNA-binding transcription factor activity, RNA polymerase II-specific"/>
    <property type="evidence" value="ECO:0007669"/>
    <property type="project" value="InterPro"/>
</dbReference>
<keyword evidence="4" id="KW-0238">DNA-binding</keyword>
<dbReference type="AlphaFoldDB" id="A0A179F2M1"/>
<gene>
    <name evidence="9" type="ORF">VFPPC_03799</name>
</gene>
<evidence type="ECO:0000256" key="5">
    <source>
        <dbReference type="ARBA" id="ARBA00023163"/>
    </source>
</evidence>
<dbReference type="GO" id="GO:0008270">
    <property type="term" value="F:zinc ion binding"/>
    <property type="evidence" value="ECO:0007669"/>
    <property type="project" value="InterPro"/>
</dbReference>
<dbReference type="PROSITE" id="PS00463">
    <property type="entry name" value="ZN2_CY6_FUNGAL_1"/>
    <property type="match status" value="1"/>
</dbReference>
<dbReference type="SUPFAM" id="SSF57701">
    <property type="entry name" value="Zn2/Cys6 DNA-binding domain"/>
    <property type="match status" value="1"/>
</dbReference>
<evidence type="ECO:0000313" key="10">
    <source>
        <dbReference type="Proteomes" id="UP000078397"/>
    </source>
</evidence>
<dbReference type="PANTHER" id="PTHR36206:SF12">
    <property type="entry name" value="ASPERCRYPTIN BIOSYNTHESIS CLUSTER-SPECIFIC TRANSCRIPTION REGULATOR ATNN-RELATED"/>
    <property type="match status" value="1"/>
</dbReference>
<keyword evidence="6" id="KW-0539">Nucleus</keyword>
<dbReference type="CDD" id="cd00067">
    <property type="entry name" value="GAL4"/>
    <property type="match status" value="1"/>
</dbReference>
<evidence type="ECO:0000256" key="4">
    <source>
        <dbReference type="ARBA" id="ARBA00023125"/>
    </source>
</evidence>
<feature type="domain" description="Zn(2)-C6 fungal-type" evidence="8">
    <location>
        <begin position="32"/>
        <end position="60"/>
    </location>
</feature>
<dbReference type="Pfam" id="PF00172">
    <property type="entry name" value="Zn_clus"/>
    <property type="match status" value="1"/>
</dbReference>
<dbReference type="GeneID" id="28847251"/>
<proteinExistence type="predicted"/>
<dbReference type="PANTHER" id="PTHR36206">
    <property type="entry name" value="ASPERCRYPTIN BIOSYNTHESIS CLUSTER-SPECIFIC TRANSCRIPTION REGULATOR ATNN-RELATED"/>
    <property type="match status" value="1"/>
</dbReference>
<dbReference type="Proteomes" id="UP000078397">
    <property type="component" value="Unassembled WGS sequence"/>
</dbReference>
<comment type="caution">
    <text evidence="9">The sequence shown here is derived from an EMBL/GenBank/DDBJ whole genome shotgun (WGS) entry which is preliminary data.</text>
</comment>
<dbReference type="InterPro" id="IPR036864">
    <property type="entry name" value="Zn2-C6_fun-type_DNA-bd_sf"/>
</dbReference>
<reference evidence="9 10" key="1">
    <citation type="journal article" date="2016" name="PLoS Pathog.">
        <title>Biosynthesis of antibiotic leucinostatins in bio-control fungus Purpureocillium lilacinum and their inhibition on phytophthora revealed by genome mining.</title>
        <authorList>
            <person name="Wang G."/>
            <person name="Liu Z."/>
            <person name="Lin R."/>
            <person name="Li E."/>
            <person name="Mao Z."/>
            <person name="Ling J."/>
            <person name="Yang Y."/>
            <person name="Yin W.B."/>
            <person name="Xie B."/>
        </authorList>
    </citation>
    <scope>NUCLEOTIDE SEQUENCE [LARGE SCALE GENOMIC DNA]</scope>
    <source>
        <strain evidence="9">170</strain>
    </source>
</reference>
<dbReference type="EMBL" id="LSBJ02000002">
    <property type="protein sequence ID" value="OAQ59570.2"/>
    <property type="molecule type" value="Genomic_DNA"/>
</dbReference>
<evidence type="ECO:0000256" key="6">
    <source>
        <dbReference type="ARBA" id="ARBA00023242"/>
    </source>
</evidence>
<evidence type="ECO:0000256" key="3">
    <source>
        <dbReference type="ARBA" id="ARBA00023015"/>
    </source>
</evidence>
<keyword evidence="2" id="KW-0862">Zinc</keyword>
<evidence type="ECO:0000259" key="8">
    <source>
        <dbReference type="PROSITE" id="PS50048"/>
    </source>
</evidence>
<dbReference type="InterPro" id="IPR021858">
    <property type="entry name" value="Fun_TF"/>
</dbReference>
<keyword evidence="5" id="KW-0804">Transcription</keyword>
<dbReference type="OrthoDB" id="3145928at2759"/>
<dbReference type="Gene3D" id="4.10.240.10">
    <property type="entry name" value="Zn(2)-C6 fungal-type DNA-binding domain"/>
    <property type="match status" value="1"/>
</dbReference>
<keyword evidence="1" id="KW-0479">Metal-binding</keyword>
<accession>A0A179F2M1</accession>
<keyword evidence="10" id="KW-1185">Reference proteome</keyword>
<protein>
    <submittedName>
        <fullName evidence="9">C6 zinc finger domain-containing protein</fullName>
    </submittedName>
</protein>
<evidence type="ECO:0000313" key="9">
    <source>
        <dbReference type="EMBL" id="OAQ59570.2"/>
    </source>
</evidence>
<feature type="region of interest" description="Disordered" evidence="7">
    <location>
        <begin position="1"/>
        <end position="24"/>
    </location>
</feature>
<dbReference type="SMART" id="SM00066">
    <property type="entry name" value="GAL4"/>
    <property type="match status" value="1"/>
</dbReference>
<dbReference type="InterPro" id="IPR052360">
    <property type="entry name" value="Transcr_Regulatory_Proteins"/>
</dbReference>
<dbReference type="RefSeq" id="XP_022284030.1">
    <property type="nucleotide sequence ID" value="XM_022428355.1"/>
</dbReference>
<organism evidence="9 10">
    <name type="scientific">Pochonia chlamydosporia 170</name>
    <dbReference type="NCBI Taxonomy" id="1380566"/>
    <lineage>
        <taxon>Eukaryota</taxon>
        <taxon>Fungi</taxon>
        <taxon>Dikarya</taxon>
        <taxon>Ascomycota</taxon>
        <taxon>Pezizomycotina</taxon>
        <taxon>Sordariomycetes</taxon>
        <taxon>Hypocreomycetidae</taxon>
        <taxon>Hypocreales</taxon>
        <taxon>Clavicipitaceae</taxon>
        <taxon>Pochonia</taxon>
    </lineage>
</organism>
<evidence type="ECO:0000256" key="1">
    <source>
        <dbReference type="ARBA" id="ARBA00022723"/>
    </source>
</evidence>
<dbReference type="InterPro" id="IPR001138">
    <property type="entry name" value="Zn2Cys6_DnaBD"/>
</dbReference>
<dbReference type="Pfam" id="PF11951">
    <property type="entry name" value="Fungal_trans_2"/>
    <property type="match status" value="1"/>
</dbReference>
<name>A0A179F2M1_METCM</name>
<keyword evidence="3" id="KW-0805">Transcription regulation</keyword>
<dbReference type="GO" id="GO:0003677">
    <property type="term" value="F:DNA binding"/>
    <property type="evidence" value="ECO:0007669"/>
    <property type="project" value="UniProtKB-KW"/>
</dbReference>
<evidence type="ECO:0000256" key="2">
    <source>
        <dbReference type="ARBA" id="ARBA00022833"/>
    </source>
</evidence>
<sequence length="542" mass="61394">MAETSDDLSQPAQRGESRSQRRRKWAPKVRTGCITCRARHVKCDEARPSCRRCISTGRRCDGFGQTSSTTGLGALSHQPVSGVTPLYAEASMQEKGLFYVFRTQTSHQVAGTFEGTFWSVDVLQACQMHPAIWHSATAIAAMQIRKLSGQNVEKSEHIISTYDELALKQYNKALSQLSQATKRPDPSFEDQSLILMATVLLLGFSSLRGNFNEAKFFAAHGLRLFKKWKFREAARKWRPTLRNNVISVTSLITLLDQIQIQYAWACRVQEPMDDALTGIKKNVSRLPFESMTDAYHELQALQSVAVRLIRAWGYECMNFDIHAYGNARKTWLHNLSVWKSKFAQLRQLAGDDKNKLKPLLVLQMGLISLQTIFQVDRGINELCWDRFITNFDRIVSIAQQLMELETDASEKQGNSNPLFTFAPSPVGTLYMVASACRENEIRSKALSLLKRWRHRDGMMDSGMLAAMAEAKIQLEEQGCDSVELADPSQCNCMLKFYICRYHRVMETGVEFVEDGLARLEVGTFEKMGTLPSLKTLVVKWDI</sequence>
<dbReference type="KEGG" id="pchm:VFPPC_03799"/>
<dbReference type="PROSITE" id="PS50048">
    <property type="entry name" value="ZN2_CY6_FUNGAL_2"/>
    <property type="match status" value="1"/>
</dbReference>